<keyword evidence="4" id="KW-1185">Reference proteome</keyword>
<keyword evidence="2" id="KW-1133">Transmembrane helix</keyword>
<keyword evidence="2" id="KW-0812">Transmembrane</keyword>
<feature type="region of interest" description="Disordered" evidence="1">
    <location>
        <begin position="89"/>
        <end position="124"/>
    </location>
</feature>
<dbReference type="EMBL" id="JBEDUW010000003">
    <property type="protein sequence ID" value="KAK9938263.1"/>
    <property type="molecule type" value="Genomic_DNA"/>
</dbReference>
<protein>
    <submittedName>
        <fullName evidence="3">Uncharacterized protein</fullName>
    </submittedName>
</protein>
<name>A0AAW1XQF7_RUBAR</name>
<evidence type="ECO:0000313" key="4">
    <source>
        <dbReference type="Proteomes" id="UP001457282"/>
    </source>
</evidence>
<gene>
    <name evidence="3" type="ORF">M0R45_015013</name>
</gene>
<proteinExistence type="predicted"/>
<sequence>MVIVVERPEHWRLDFESIGAACDCNCVVADRRRRNKEKERSWPEGKKKLEQLWSFWTLVIVIMSYGSLIVHTSLTLTVHTLSPRCPRTATVEPNSSGNHPQLKELREVENPVGPVSKPDATDKARTARPNSVFFVLSNRSFPATSDHQISLASMAAAGWYLQ</sequence>
<evidence type="ECO:0000256" key="1">
    <source>
        <dbReference type="SAM" id="MobiDB-lite"/>
    </source>
</evidence>
<keyword evidence="2" id="KW-0472">Membrane</keyword>
<comment type="caution">
    <text evidence="3">The sequence shown here is derived from an EMBL/GenBank/DDBJ whole genome shotgun (WGS) entry which is preliminary data.</text>
</comment>
<evidence type="ECO:0000313" key="3">
    <source>
        <dbReference type="EMBL" id="KAK9938263.1"/>
    </source>
</evidence>
<accession>A0AAW1XQF7</accession>
<feature type="transmembrane region" description="Helical" evidence="2">
    <location>
        <begin position="53"/>
        <end position="78"/>
    </location>
</feature>
<dbReference type="Proteomes" id="UP001457282">
    <property type="component" value="Unassembled WGS sequence"/>
</dbReference>
<organism evidence="3 4">
    <name type="scientific">Rubus argutus</name>
    <name type="common">Southern blackberry</name>
    <dbReference type="NCBI Taxonomy" id="59490"/>
    <lineage>
        <taxon>Eukaryota</taxon>
        <taxon>Viridiplantae</taxon>
        <taxon>Streptophyta</taxon>
        <taxon>Embryophyta</taxon>
        <taxon>Tracheophyta</taxon>
        <taxon>Spermatophyta</taxon>
        <taxon>Magnoliopsida</taxon>
        <taxon>eudicotyledons</taxon>
        <taxon>Gunneridae</taxon>
        <taxon>Pentapetalae</taxon>
        <taxon>rosids</taxon>
        <taxon>fabids</taxon>
        <taxon>Rosales</taxon>
        <taxon>Rosaceae</taxon>
        <taxon>Rosoideae</taxon>
        <taxon>Rosoideae incertae sedis</taxon>
        <taxon>Rubus</taxon>
    </lineage>
</organism>
<evidence type="ECO:0000256" key="2">
    <source>
        <dbReference type="SAM" id="Phobius"/>
    </source>
</evidence>
<dbReference type="AlphaFoldDB" id="A0AAW1XQF7"/>
<reference evidence="3 4" key="1">
    <citation type="journal article" date="2023" name="G3 (Bethesda)">
        <title>A chromosome-length genome assembly and annotation of blackberry (Rubus argutus, cv. 'Hillquist').</title>
        <authorList>
            <person name="Bruna T."/>
            <person name="Aryal R."/>
            <person name="Dudchenko O."/>
            <person name="Sargent D.J."/>
            <person name="Mead D."/>
            <person name="Buti M."/>
            <person name="Cavallini A."/>
            <person name="Hytonen T."/>
            <person name="Andres J."/>
            <person name="Pham M."/>
            <person name="Weisz D."/>
            <person name="Mascagni F."/>
            <person name="Usai G."/>
            <person name="Natali L."/>
            <person name="Bassil N."/>
            <person name="Fernandez G.E."/>
            <person name="Lomsadze A."/>
            <person name="Armour M."/>
            <person name="Olukolu B."/>
            <person name="Poorten T."/>
            <person name="Britton C."/>
            <person name="Davik J."/>
            <person name="Ashrafi H."/>
            <person name="Aiden E.L."/>
            <person name="Borodovsky M."/>
            <person name="Worthington M."/>
        </authorList>
    </citation>
    <scope>NUCLEOTIDE SEQUENCE [LARGE SCALE GENOMIC DNA]</scope>
    <source>
        <strain evidence="3">PI 553951</strain>
    </source>
</reference>